<dbReference type="Pfam" id="PF14698">
    <property type="entry name" value="ASL_C2"/>
    <property type="match status" value="1"/>
</dbReference>
<dbReference type="Pfam" id="PF00206">
    <property type="entry name" value="Lyase_1"/>
    <property type="match status" value="1"/>
</dbReference>
<dbReference type="Gene3D" id="1.10.275.10">
    <property type="entry name" value="Fumarase/aspartase (N-terminal domain)"/>
    <property type="match status" value="1"/>
</dbReference>
<dbReference type="PANTHER" id="PTHR43814">
    <property type="entry name" value="ARGININOSUCCINATE LYASE"/>
    <property type="match status" value="1"/>
</dbReference>
<name>A0A176YJY4_9BRAD</name>
<accession>A0A176YJY4</accession>
<dbReference type="Gene3D" id="1.20.200.10">
    <property type="entry name" value="Fumarase/aspartase (Central domain)"/>
    <property type="match status" value="1"/>
</dbReference>
<sequence length="495" mass="53835">MTKQHLGPVVAAATLFCASVAYAQPAHDGFYWIGEMNKASAVMVVDTKIVERDLGRKIAAAVAKVIHDGEQPDASRPDDYLRVEPMLIASGGADVTRLHSGRSRQDMYSTWQRLVLRETYLDNAASLNDYRTALLNLARTAPDAIMPAFTMGVQAQPITLGHYISGYLGALERQAQRVKESYARLNLSPLGAAAVGTSSFPIDRRQLAALLGFDGPIENSFDANHVSPFDLDVEVAGLATASAITNGALMADLLDQYRQIRPWFLLAPSETTPSSIMPQKRNPFPMLLAREQATRTLGLAQSAVMLAHNIGPGVIEYRGDAANNALREATQLQAAMASLVRTLRFDASRALEEVNGDYATTTELADVLQREANVPFRVGHHFASELVNFGRGHGLRASELPYEDAKRIFAQSTKGLLGQEAAFPFSEARFREILTPENMVRSSRGLGGPQSAEVARMLVAQEAQLAADKGWLDGRRSALAKASTELDVAFNRLKD</sequence>
<evidence type="ECO:0000256" key="2">
    <source>
        <dbReference type="ARBA" id="ARBA00004941"/>
    </source>
</evidence>
<keyword evidence="4" id="KW-0028">Amino-acid biosynthesis</keyword>
<comment type="catalytic activity">
    <reaction evidence="1">
        <text>2-(N(omega)-L-arginino)succinate = fumarate + L-arginine</text>
        <dbReference type="Rhea" id="RHEA:24020"/>
        <dbReference type="ChEBI" id="CHEBI:29806"/>
        <dbReference type="ChEBI" id="CHEBI:32682"/>
        <dbReference type="ChEBI" id="CHEBI:57472"/>
        <dbReference type="EC" id="4.3.2.1"/>
    </reaction>
</comment>
<evidence type="ECO:0000313" key="10">
    <source>
        <dbReference type="Proteomes" id="UP000076959"/>
    </source>
</evidence>
<dbReference type="Gene3D" id="1.10.40.30">
    <property type="entry name" value="Fumarase/aspartase (C-terminal domain)"/>
    <property type="match status" value="1"/>
</dbReference>
<dbReference type="PANTHER" id="PTHR43814:SF1">
    <property type="entry name" value="ARGININOSUCCINATE LYASE"/>
    <property type="match status" value="1"/>
</dbReference>
<organism evidence="9 10">
    <name type="scientific">Bradyrhizobium centrolobii</name>
    <dbReference type="NCBI Taxonomy" id="1505087"/>
    <lineage>
        <taxon>Bacteria</taxon>
        <taxon>Pseudomonadati</taxon>
        <taxon>Pseudomonadota</taxon>
        <taxon>Alphaproteobacteria</taxon>
        <taxon>Hyphomicrobiales</taxon>
        <taxon>Nitrobacteraceae</taxon>
        <taxon>Bradyrhizobium</taxon>
    </lineage>
</organism>
<dbReference type="AlphaFoldDB" id="A0A176YJY4"/>
<evidence type="ECO:0000256" key="4">
    <source>
        <dbReference type="ARBA" id="ARBA00022571"/>
    </source>
</evidence>
<keyword evidence="4" id="KW-0055">Arginine biosynthesis</keyword>
<dbReference type="STRING" id="1505087.AYJ54_19405"/>
<protein>
    <recommendedName>
        <fullName evidence="3">argininosuccinate lyase</fullName>
        <ecNumber evidence="3">4.3.2.1</ecNumber>
    </recommendedName>
</protein>
<evidence type="ECO:0000256" key="3">
    <source>
        <dbReference type="ARBA" id="ARBA00012338"/>
    </source>
</evidence>
<dbReference type="GO" id="GO:0004056">
    <property type="term" value="F:argininosuccinate lyase activity"/>
    <property type="evidence" value="ECO:0007669"/>
    <property type="project" value="UniProtKB-EC"/>
</dbReference>
<comment type="caution">
    <text evidence="9">The sequence shown here is derived from an EMBL/GenBank/DDBJ whole genome shotgun (WGS) entry which is preliminary data.</text>
</comment>
<comment type="pathway">
    <text evidence="2">Amino-acid biosynthesis; L-arginine biosynthesis; L-arginine from L-ornithine and carbamoyl phosphate: step 3/3.</text>
</comment>
<dbReference type="InterPro" id="IPR022761">
    <property type="entry name" value="Fumarate_lyase_N"/>
</dbReference>
<evidence type="ECO:0000259" key="8">
    <source>
        <dbReference type="Pfam" id="PF14698"/>
    </source>
</evidence>
<evidence type="ECO:0000256" key="1">
    <source>
        <dbReference type="ARBA" id="ARBA00000985"/>
    </source>
</evidence>
<feature type="signal peptide" evidence="6">
    <location>
        <begin position="1"/>
        <end position="23"/>
    </location>
</feature>
<dbReference type="InterPro" id="IPR029419">
    <property type="entry name" value="Arg_succ_lyase_C"/>
</dbReference>
<gene>
    <name evidence="9" type="ORF">AYJ54_19405</name>
</gene>
<evidence type="ECO:0000259" key="7">
    <source>
        <dbReference type="Pfam" id="PF00206"/>
    </source>
</evidence>
<dbReference type="GO" id="GO:0042450">
    <property type="term" value="P:L-arginine biosynthetic process via ornithine"/>
    <property type="evidence" value="ECO:0007669"/>
    <property type="project" value="InterPro"/>
</dbReference>
<dbReference type="UniPathway" id="UPA00068">
    <property type="reaction ID" value="UER00114"/>
</dbReference>
<evidence type="ECO:0000256" key="5">
    <source>
        <dbReference type="ARBA" id="ARBA00023239"/>
    </source>
</evidence>
<keyword evidence="10" id="KW-1185">Reference proteome</keyword>
<dbReference type="InterPro" id="IPR009049">
    <property type="entry name" value="Argininosuccinate_lyase"/>
</dbReference>
<feature type="domain" description="Fumarate lyase N-terminal" evidence="7">
    <location>
        <begin position="96"/>
        <end position="296"/>
    </location>
</feature>
<dbReference type="EMBL" id="LUUB01000074">
    <property type="protein sequence ID" value="OAF06690.1"/>
    <property type="molecule type" value="Genomic_DNA"/>
</dbReference>
<evidence type="ECO:0000313" key="9">
    <source>
        <dbReference type="EMBL" id="OAF06690.1"/>
    </source>
</evidence>
<dbReference type="InterPro" id="IPR024083">
    <property type="entry name" value="Fumarase/histidase_N"/>
</dbReference>
<keyword evidence="5" id="KW-0456">Lyase</keyword>
<dbReference type="GO" id="GO:0005829">
    <property type="term" value="C:cytosol"/>
    <property type="evidence" value="ECO:0007669"/>
    <property type="project" value="TreeGrafter"/>
</dbReference>
<reference evidence="9 10" key="1">
    <citation type="submission" date="2016-03" db="EMBL/GenBank/DDBJ databases">
        <title>Draft Genome Sequence of the Strain BR 10245 (Bradyrhizobium sp.) isolated from nodules of Centrolobium paraense.</title>
        <authorList>
            <person name="Simoes-Araujo J.L.Sr."/>
            <person name="Barauna A.C."/>
            <person name="Silva K."/>
            <person name="Zilli J.E."/>
        </authorList>
    </citation>
    <scope>NUCLEOTIDE SEQUENCE [LARGE SCALE GENOMIC DNA]</scope>
    <source>
        <strain evidence="9 10">BR 10245</strain>
    </source>
</reference>
<dbReference type="RefSeq" id="WP_063702763.1">
    <property type="nucleotide sequence ID" value="NZ_LUUB01000074.1"/>
</dbReference>
<proteinExistence type="predicted"/>
<feature type="domain" description="Argininosuccinate lyase C-terminal" evidence="8">
    <location>
        <begin position="358"/>
        <end position="440"/>
    </location>
</feature>
<dbReference type="EC" id="4.3.2.1" evidence="3"/>
<dbReference type="Proteomes" id="UP000076959">
    <property type="component" value="Unassembled WGS sequence"/>
</dbReference>
<keyword evidence="6" id="KW-0732">Signal</keyword>
<dbReference type="InterPro" id="IPR008948">
    <property type="entry name" value="L-Aspartase-like"/>
</dbReference>
<evidence type="ECO:0000256" key="6">
    <source>
        <dbReference type="SAM" id="SignalP"/>
    </source>
</evidence>
<dbReference type="SUPFAM" id="SSF48557">
    <property type="entry name" value="L-aspartase-like"/>
    <property type="match status" value="1"/>
</dbReference>
<feature type="chain" id="PRO_5008054703" description="argininosuccinate lyase" evidence="6">
    <location>
        <begin position="24"/>
        <end position="495"/>
    </location>
</feature>
<dbReference type="OrthoDB" id="9769623at2"/>
<dbReference type="PRINTS" id="PR00149">
    <property type="entry name" value="FUMRATELYASE"/>
</dbReference>
<dbReference type="PRINTS" id="PR00145">
    <property type="entry name" value="ARGSUCLYASE"/>
</dbReference>
<dbReference type="InterPro" id="IPR000362">
    <property type="entry name" value="Fumarate_lyase_fam"/>
</dbReference>